<evidence type="ECO:0000313" key="5">
    <source>
        <dbReference type="Proteomes" id="UP000321181"/>
    </source>
</evidence>
<feature type="domain" description="DUF2382" evidence="3">
    <location>
        <begin position="165"/>
        <end position="276"/>
    </location>
</feature>
<protein>
    <submittedName>
        <fullName evidence="4">Photosystem reaction center subunit H</fullName>
    </submittedName>
</protein>
<dbReference type="GO" id="GO:0019684">
    <property type="term" value="P:photosynthesis, light reaction"/>
    <property type="evidence" value="ECO:0007669"/>
    <property type="project" value="InterPro"/>
</dbReference>
<dbReference type="Proteomes" id="UP000321181">
    <property type="component" value="Unassembled WGS sequence"/>
</dbReference>
<reference evidence="4 5" key="1">
    <citation type="submission" date="2019-07" db="EMBL/GenBank/DDBJ databases">
        <title>Whole genome shotgun sequence of Cellulomonas aerilata NBRC 106308.</title>
        <authorList>
            <person name="Hosoyama A."/>
            <person name="Uohara A."/>
            <person name="Ohji S."/>
            <person name="Ichikawa N."/>
        </authorList>
    </citation>
    <scope>NUCLEOTIDE SEQUENCE [LARGE SCALE GENOMIC DNA]</scope>
    <source>
        <strain evidence="4 5">NBRC 106308</strain>
    </source>
</reference>
<proteinExistence type="predicted"/>
<dbReference type="InterPro" id="IPR011033">
    <property type="entry name" value="PRC_barrel-like_sf"/>
</dbReference>
<dbReference type="Pfam" id="PF09557">
    <property type="entry name" value="DUF2382"/>
    <property type="match status" value="1"/>
</dbReference>
<dbReference type="NCBIfam" id="TIGR02271">
    <property type="entry name" value="YsnF/AvaK domain"/>
    <property type="match status" value="1"/>
</dbReference>
<dbReference type="EMBL" id="BJYY01000004">
    <property type="protein sequence ID" value="GEO33227.1"/>
    <property type="molecule type" value="Genomic_DNA"/>
</dbReference>
<dbReference type="RefSeq" id="WP_146900735.1">
    <property type="nucleotide sequence ID" value="NZ_BAAARM010000002.1"/>
</dbReference>
<dbReference type="PANTHER" id="PTHR38463:SF1">
    <property type="entry name" value="STRESS RESPONSE PROTEIN YSNF"/>
    <property type="match status" value="1"/>
</dbReference>
<dbReference type="OrthoDB" id="3712018at2"/>
<feature type="domain" description="PRC-barrel" evidence="2">
    <location>
        <begin position="16"/>
        <end position="76"/>
    </location>
</feature>
<dbReference type="InterPro" id="IPR014747">
    <property type="entry name" value="Bac_photo_RC_H_C"/>
</dbReference>
<evidence type="ECO:0000256" key="1">
    <source>
        <dbReference type="SAM" id="MobiDB-lite"/>
    </source>
</evidence>
<evidence type="ECO:0000313" key="4">
    <source>
        <dbReference type="EMBL" id="GEO33227.1"/>
    </source>
</evidence>
<keyword evidence="5" id="KW-1185">Reference proteome</keyword>
<evidence type="ECO:0000259" key="2">
    <source>
        <dbReference type="Pfam" id="PF05239"/>
    </source>
</evidence>
<dbReference type="InterPro" id="IPR052967">
    <property type="entry name" value="Stress_Response_Assoc"/>
</dbReference>
<dbReference type="Gene3D" id="3.90.50.10">
    <property type="entry name" value="Photosynthetic Reaction Center, subunit H, domain 2"/>
    <property type="match status" value="1"/>
</dbReference>
<dbReference type="InterPro" id="IPR027275">
    <property type="entry name" value="PRC-brl_dom"/>
</dbReference>
<organism evidence="4 5">
    <name type="scientific">Cellulomonas aerilata</name>
    <dbReference type="NCBI Taxonomy" id="515326"/>
    <lineage>
        <taxon>Bacteria</taxon>
        <taxon>Bacillati</taxon>
        <taxon>Actinomycetota</taxon>
        <taxon>Actinomycetes</taxon>
        <taxon>Micrococcales</taxon>
        <taxon>Cellulomonadaceae</taxon>
        <taxon>Cellulomonas</taxon>
    </lineage>
</organism>
<sequence>MIGTDEIQNLLTSGGTVVGTDGDKIGKVSQVFLDDQTGNPEWVTVTTGLFGTAESFIPLTQGSVRGDEIVVPYDKAKVKGAPRVEDSNGHLSETEEAELYRYYGLDYTTDYETAGTGYDDTATSTYDVTDTAGLDSTTTTGVASDLNQHGTVGHDTSGPTTDNAMTRSEERLHVGTERVATGRARLRKYIVTEQQTVTVPVTHEEVRLEREPITDANVGDALSGPAISEEEHEVILTEERPVVAKETVPVERVRLDTDVVTETETVTENVRKEEIELDTDADTRRGTTGL</sequence>
<evidence type="ECO:0000259" key="3">
    <source>
        <dbReference type="Pfam" id="PF09557"/>
    </source>
</evidence>
<comment type="caution">
    <text evidence="4">The sequence shown here is derived from an EMBL/GenBank/DDBJ whole genome shotgun (WGS) entry which is preliminary data.</text>
</comment>
<accession>A0A512DA22</accession>
<dbReference type="AlphaFoldDB" id="A0A512DA22"/>
<dbReference type="GO" id="GO:0030077">
    <property type="term" value="C:plasma membrane light-harvesting complex"/>
    <property type="evidence" value="ECO:0007669"/>
    <property type="project" value="InterPro"/>
</dbReference>
<feature type="region of interest" description="Disordered" evidence="1">
    <location>
        <begin position="141"/>
        <end position="164"/>
    </location>
</feature>
<dbReference type="SUPFAM" id="SSF50346">
    <property type="entry name" value="PRC-barrel domain"/>
    <property type="match status" value="1"/>
</dbReference>
<dbReference type="InterPro" id="IPR019060">
    <property type="entry name" value="DUF2382"/>
</dbReference>
<gene>
    <name evidence="4" type="ORF">CAE01nite_09520</name>
</gene>
<name>A0A512DA22_9CELL</name>
<dbReference type="PANTHER" id="PTHR38463">
    <property type="entry name" value="STRESS RESPONSE PROTEIN YSNF"/>
    <property type="match status" value="1"/>
</dbReference>
<dbReference type="Pfam" id="PF05239">
    <property type="entry name" value="PRC"/>
    <property type="match status" value="1"/>
</dbReference>